<keyword evidence="2" id="KW-1185">Reference proteome</keyword>
<gene>
    <name evidence="3" type="primary">LOC116300373</name>
</gene>
<dbReference type="GO" id="GO:0036064">
    <property type="term" value="C:ciliary basal body"/>
    <property type="evidence" value="ECO:0007669"/>
    <property type="project" value="TreeGrafter"/>
</dbReference>
<dbReference type="PANTHER" id="PTHR21223:SF2">
    <property type="entry name" value="CBY1-INTERACTING BAR DOMAIN-CONTAINING PROTEIN HOMOLOG"/>
    <property type="match status" value="1"/>
</dbReference>
<dbReference type="Gene3D" id="1.20.1270.60">
    <property type="entry name" value="Arfaptin homology (AH) domain/BAR domain"/>
    <property type="match status" value="1"/>
</dbReference>
<dbReference type="GO" id="GO:0060271">
    <property type="term" value="P:cilium assembly"/>
    <property type="evidence" value="ECO:0007669"/>
    <property type="project" value="TreeGrafter"/>
</dbReference>
<protein>
    <submittedName>
        <fullName evidence="3">Protein FAM92A-like</fullName>
    </submittedName>
</protein>
<evidence type="ECO:0000313" key="2">
    <source>
        <dbReference type="Proteomes" id="UP000515163"/>
    </source>
</evidence>
<evidence type="ECO:0000256" key="1">
    <source>
        <dbReference type="SAM" id="MobiDB-lite"/>
    </source>
</evidence>
<dbReference type="Pfam" id="PF06730">
    <property type="entry name" value="FAM92"/>
    <property type="match status" value="1"/>
</dbReference>
<dbReference type="KEGG" id="aten:116300373"/>
<name>A0A6P8IAE2_ACTTE</name>
<reference evidence="3" key="1">
    <citation type="submission" date="2025-08" db="UniProtKB">
        <authorList>
            <consortium name="RefSeq"/>
        </authorList>
    </citation>
    <scope>IDENTIFICATION</scope>
    <source>
        <tissue evidence="3">Tentacle</tissue>
    </source>
</reference>
<dbReference type="GO" id="GO:0035869">
    <property type="term" value="C:ciliary transition zone"/>
    <property type="evidence" value="ECO:0007669"/>
    <property type="project" value="TreeGrafter"/>
</dbReference>
<proteinExistence type="predicted"/>
<dbReference type="PANTHER" id="PTHR21223">
    <property type="entry name" value="CBY1-INTERACTING BAR DOMAIN-CONTAINING PROTEIN HOMOLOG"/>
    <property type="match status" value="1"/>
</dbReference>
<accession>A0A6P8IAE2</accession>
<feature type="compositionally biased region" description="Low complexity" evidence="1">
    <location>
        <begin position="259"/>
        <end position="270"/>
    </location>
</feature>
<dbReference type="Proteomes" id="UP000515163">
    <property type="component" value="Unplaced"/>
</dbReference>
<dbReference type="GeneID" id="116300373"/>
<dbReference type="OrthoDB" id="60621at2759"/>
<dbReference type="AlphaFoldDB" id="A0A6P8IAE2"/>
<feature type="region of interest" description="Disordered" evidence="1">
    <location>
        <begin position="251"/>
        <end position="284"/>
    </location>
</feature>
<sequence length="284" mass="31657">MKNASSSSASESRMEARARDHELKIVSDRIALAEKHFTSLSKDVLSYNASLEGVKEKGNKLSSSLDSYADMEYPSVRNAMQNVSECVATMQDYLTAEVNFLHGKVAQPLSFYATNCKIAKDYAKGAITARDKELAKLKSLDKMKSKDPNNKSKLAKLEQELQKASIDSGRARQTMVDQMVIFEKKKIEDLKSIFGSFFHGQLLFHAKALETYTQAYKHLMAIDEQLDLEAFENDIHPATIPTRLDSIKSGSQSSLHYDSQGSLRGSQLSLNRTSQSMHSQGSIE</sequence>
<dbReference type="InParanoid" id="A0A6P8IAE2"/>
<feature type="compositionally biased region" description="Polar residues" evidence="1">
    <location>
        <begin position="271"/>
        <end position="284"/>
    </location>
</feature>
<dbReference type="SUPFAM" id="SSF103657">
    <property type="entry name" value="BAR/IMD domain-like"/>
    <property type="match status" value="1"/>
</dbReference>
<dbReference type="InterPro" id="IPR009602">
    <property type="entry name" value="CBAR/FAM92"/>
</dbReference>
<dbReference type="InterPro" id="IPR027267">
    <property type="entry name" value="AH/BAR_dom_sf"/>
</dbReference>
<organism evidence="2 3">
    <name type="scientific">Actinia tenebrosa</name>
    <name type="common">Australian red waratah sea anemone</name>
    <dbReference type="NCBI Taxonomy" id="6105"/>
    <lineage>
        <taxon>Eukaryota</taxon>
        <taxon>Metazoa</taxon>
        <taxon>Cnidaria</taxon>
        <taxon>Anthozoa</taxon>
        <taxon>Hexacorallia</taxon>
        <taxon>Actiniaria</taxon>
        <taxon>Actiniidae</taxon>
        <taxon>Actinia</taxon>
    </lineage>
</organism>
<evidence type="ECO:0000313" key="3">
    <source>
        <dbReference type="RefSeq" id="XP_031565093.1"/>
    </source>
</evidence>
<dbReference type="RefSeq" id="XP_031565093.1">
    <property type="nucleotide sequence ID" value="XM_031709233.1"/>
</dbReference>